<keyword evidence="1" id="KW-0472">Membrane</keyword>
<sequence length="121" mass="12834">MLPVVQVSALVEGDTRPSPAALEGCPLGMMLVTVVEAAAVQVAVQMAVQVVVVGAVLTWVQVARLSCERGTPVPHPEAPCPKEDGPDVGLVAAVEPVDSEEEEAEEEDIDNRNNIVMQYFQ</sequence>
<dbReference type="AlphaFoldDB" id="A0AAV7U0A0"/>
<dbReference type="EMBL" id="JANPWB010000006">
    <property type="protein sequence ID" value="KAJ1181202.1"/>
    <property type="molecule type" value="Genomic_DNA"/>
</dbReference>
<proteinExistence type="predicted"/>
<gene>
    <name evidence="2" type="ORF">NDU88_006412</name>
</gene>
<feature type="transmembrane region" description="Helical" evidence="1">
    <location>
        <begin position="38"/>
        <end position="60"/>
    </location>
</feature>
<organism evidence="2 3">
    <name type="scientific">Pleurodeles waltl</name>
    <name type="common">Iberian ribbed newt</name>
    <dbReference type="NCBI Taxonomy" id="8319"/>
    <lineage>
        <taxon>Eukaryota</taxon>
        <taxon>Metazoa</taxon>
        <taxon>Chordata</taxon>
        <taxon>Craniata</taxon>
        <taxon>Vertebrata</taxon>
        <taxon>Euteleostomi</taxon>
        <taxon>Amphibia</taxon>
        <taxon>Batrachia</taxon>
        <taxon>Caudata</taxon>
        <taxon>Salamandroidea</taxon>
        <taxon>Salamandridae</taxon>
        <taxon>Pleurodelinae</taxon>
        <taxon>Pleurodeles</taxon>
    </lineage>
</organism>
<evidence type="ECO:0000313" key="3">
    <source>
        <dbReference type="Proteomes" id="UP001066276"/>
    </source>
</evidence>
<dbReference type="Proteomes" id="UP001066276">
    <property type="component" value="Chromosome 3_2"/>
</dbReference>
<evidence type="ECO:0000313" key="2">
    <source>
        <dbReference type="EMBL" id="KAJ1181202.1"/>
    </source>
</evidence>
<comment type="caution">
    <text evidence="2">The sequence shown here is derived from an EMBL/GenBank/DDBJ whole genome shotgun (WGS) entry which is preliminary data.</text>
</comment>
<reference evidence="2" key="1">
    <citation type="journal article" date="2022" name="bioRxiv">
        <title>Sequencing and chromosome-scale assembly of the giantPleurodeles waltlgenome.</title>
        <authorList>
            <person name="Brown T."/>
            <person name="Elewa A."/>
            <person name="Iarovenko S."/>
            <person name="Subramanian E."/>
            <person name="Araus A.J."/>
            <person name="Petzold A."/>
            <person name="Susuki M."/>
            <person name="Suzuki K.-i.T."/>
            <person name="Hayashi T."/>
            <person name="Toyoda A."/>
            <person name="Oliveira C."/>
            <person name="Osipova E."/>
            <person name="Leigh N.D."/>
            <person name="Simon A."/>
            <person name="Yun M.H."/>
        </authorList>
    </citation>
    <scope>NUCLEOTIDE SEQUENCE</scope>
    <source>
        <strain evidence="2">20211129_DDA</strain>
        <tissue evidence="2">Liver</tissue>
    </source>
</reference>
<keyword evidence="3" id="KW-1185">Reference proteome</keyword>
<accession>A0AAV7U0A0</accession>
<protein>
    <submittedName>
        <fullName evidence="2">Uncharacterized protein</fullName>
    </submittedName>
</protein>
<name>A0AAV7U0A0_PLEWA</name>
<keyword evidence="1" id="KW-0812">Transmembrane</keyword>
<evidence type="ECO:0000256" key="1">
    <source>
        <dbReference type="SAM" id="Phobius"/>
    </source>
</evidence>
<keyword evidence="1" id="KW-1133">Transmembrane helix</keyword>